<dbReference type="Gene3D" id="3.40.30.10">
    <property type="entry name" value="Glutaredoxin"/>
    <property type="match status" value="1"/>
</dbReference>
<proteinExistence type="predicted"/>
<evidence type="ECO:0000313" key="2">
    <source>
        <dbReference type="Proteomes" id="UP000297245"/>
    </source>
</evidence>
<keyword evidence="2" id="KW-1185">Reference proteome</keyword>
<dbReference type="Proteomes" id="UP000297245">
    <property type="component" value="Unassembled WGS sequence"/>
</dbReference>
<sequence>MDDHQETRQSGGVIHQARPFRLRNPSTGAVVGDTFDIALYLDKTYPNGPSLFPPSTIGLLAVFNTQVDAIFSRFVKLQFVHGIPFNPETVEQSKADSVWRMQGKTSDDLCRSLLIVDPSGSCLPKAQSSHGGMQLFSYKLLLAGPHTP</sequence>
<evidence type="ECO:0008006" key="3">
    <source>
        <dbReference type="Google" id="ProtNLM"/>
    </source>
</evidence>
<gene>
    <name evidence="1" type="ORF">K435DRAFT_876813</name>
</gene>
<dbReference type="EMBL" id="ML180225">
    <property type="protein sequence ID" value="THU78275.1"/>
    <property type="molecule type" value="Genomic_DNA"/>
</dbReference>
<reference evidence="1 2" key="1">
    <citation type="journal article" date="2019" name="Nat. Ecol. Evol.">
        <title>Megaphylogeny resolves global patterns of mushroom evolution.</title>
        <authorList>
            <person name="Varga T."/>
            <person name="Krizsan K."/>
            <person name="Foldi C."/>
            <person name="Dima B."/>
            <person name="Sanchez-Garcia M."/>
            <person name="Sanchez-Ramirez S."/>
            <person name="Szollosi G.J."/>
            <person name="Szarkandi J.G."/>
            <person name="Papp V."/>
            <person name="Albert L."/>
            <person name="Andreopoulos W."/>
            <person name="Angelini C."/>
            <person name="Antonin V."/>
            <person name="Barry K.W."/>
            <person name="Bougher N.L."/>
            <person name="Buchanan P."/>
            <person name="Buyck B."/>
            <person name="Bense V."/>
            <person name="Catcheside P."/>
            <person name="Chovatia M."/>
            <person name="Cooper J."/>
            <person name="Damon W."/>
            <person name="Desjardin D."/>
            <person name="Finy P."/>
            <person name="Geml J."/>
            <person name="Haridas S."/>
            <person name="Hughes K."/>
            <person name="Justo A."/>
            <person name="Karasinski D."/>
            <person name="Kautmanova I."/>
            <person name="Kiss B."/>
            <person name="Kocsube S."/>
            <person name="Kotiranta H."/>
            <person name="LaButti K.M."/>
            <person name="Lechner B.E."/>
            <person name="Liimatainen K."/>
            <person name="Lipzen A."/>
            <person name="Lukacs Z."/>
            <person name="Mihaltcheva S."/>
            <person name="Morgado L.N."/>
            <person name="Niskanen T."/>
            <person name="Noordeloos M.E."/>
            <person name="Ohm R.A."/>
            <person name="Ortiz-Santana B."/>
            <person name="Ovrebo C."/>
            <person name="Racz N."/>
            <person name="Riley R."/>
            <person name="Savchenko A."/>
            <person name="Shiryaev A."/>
            <person name="Soop K."/>
            <person name="Spirin V."/>
            <person name="Szebenyi C."/>
            <person name="Tomsovsky M."/>
            <person name="Tulloss R.E."/>
            <person name="Uehling J."/>
            <person name="Grigoriev I.V."/>
            <person name="Vagvolgyi C."/>
            <person name="Papp T."/>
            <person name="Martin F.M."/>
            <person name="Miettinen O."/>
            <person name="Hibbett D.S."/>
            <person name="Nagy L.G."/>
        </authorList>
    </citation>
    <scope>NUCLEOTIDE SEQUENCE [LARGE SCALE GENOMIC DNA]</scope>
    <source>
        <strain evidence="1 2">CBS 962.96</strain>
    </source>
</reference>
<dbReference type="AlphaFoldDB" id="A0A4V4HB74"/>
<name>A0A4V4HB74_DENBC</name>
<accession>A0A4V4HB74</accession>
<dbReference type="OrthoDB" id="4951845at2759"/>
<organism evidence="1 2">
    <name type="scientific">Dendrothele bispora (strain CBS 962.96)</name>
    <dbReference type="NCBI Taxonomy" id="1314807"/>
    <lineage>
        <taxon>Eukaryota</taxon>
        <taxon>Fungi</taxon>
        <taxon>Dikarya</taxon>
        <taxon>Basidiomycota</taxon>
        <taxon>Agaricomycotina</taxon>
        <taxon>Agaricomycetes</taxon>
        <taxon>Agaricomycetidae</taxon>
        <taxon>Agaricales</taxon>
        <taxon>Agaricales incertae sedis</taxon>
        <taxon>Dendrothele</taxon>
    </lineage>
</organism>
<protein>
    <recommendedName>
        <fullName evidence="3">GST N-terminal domain-containing protein</fullName>
    </recommendedName>
</protein>
<evidence type="ECO:0000313" key="1">
    <source>
        <dbReference type="EMBL" id="THU78275.1"/>
    </source>
</evidence>